<protein>
    <submittedName>
        <fullName evidence="3">Aldo/keto reductase</fullName>
    </submittedName>
</protein>
<evidence type="ECO:0000256" key="1">
    <source>
        <dbReference type="ARBA" id="ARBA00023002"/>
    </source>
</evidence>
<accession>A0AAI8K8A3</accession>
<dbReference type="GO" id="GO:0016491">
    <property type="term" value="F:oxidoreductase activity"/>
    <property type="evidence" value="ECO:0007669"/>
    <property type="project" value="UniProtKB-KW"/>
</dbReference>
<dbReference type="GO" id="GO:0005829">
    <property type="term" value="C:cytosol"/>
    <property type="evidence" value="ECO:0007669"/>
    <property type="project" value="UniProtKB-ARBA"/>
</dbReference>
<dbReference type="PANTHER" id="PTHR43364">
    <property type="entry name" value="NADH-SPECIFIC METHYLGLYOXAL REDUCTASE-RELATED"/>
    <property type="match status" value="1"/>
</dbReference>
<proteinExistence type="predicted"/>
<keyword evidence="4" id="KW-1185">Reference proteome</keyword>
<sequence length="317" mass="34955">MKQHPLGKTALSISPIVFGGNVFGWTIDEKRSFELLDAFVDYGFDTIDTADVYSVWAPGNKGGESEAIIGRWLKSRPGVRDKVKIFTKGGADVGDPLRKGLSKKWITQAFDESLRRLGSEYVDVYFSHFPDDETPHEETLAVYQGLIDSGKARILGASNFSAQQLREANTAAARNGLQPYQVIQPEYNLYDRESFETELKPVCDELGLGVVTYYSLASGFLTGKYRDKESIEGTARYDDLARYMDARGRKILDALQVVAHRHDAKMAEVALAWLIAQPGISAPIASATSLSQLESFKAATEIKLSPDDLSKLADASE</sequence>
<organism evidence="3 4">
    <name type="scientific">Pseudomonas parafulva</name>
    <dbReference type="NCBI Taxonomy" id="157782"/>
    <lineage>
        <taxon>Bacteria</taxon>
        <taxon>Pseudomonadati</taxon>
        <taxon>Pseudomonadota</taxon>
        <taxon>Gammaproteobacteria</taxon>
        <taxon>Pseudomonadales</taxon>
        <taxon>Pseudomonadaceae</taxon>
        <taxon>Pseudomonas</taxon>
    </lineage>
</organism>
<dbReference type="AlphaFoldDB" id="A0AAI8K8A3"/>
<dbReference type="InterPro" id="IPR036812">
    <property type="entry name" value="NAD(P)_OxRdtase_dom_sf"/>
</dbReference>
<dbReference type="Pfam" id="PF00248">
    <property type="entry name" value="Aldo_ket_red"/>
    <property type="match status" value="1"/>
</dbReference>
<dbReference type="Proteomes" id="UP000258127">
    <property type="component" value="Chromosome"/>
</dbReference>
<reference evidence="3 4" key="1">
    <citation type="submission" date="2018-08" db="EMBL/GenBank/DDBJ databases">
        <authorList>
            <person name="Lee Y."/>
            <person name="Kakembo D."/>
        </authorList>
    </citation>
    <scope>NUCLEOTIDE SEQUENCE [LARGE SCALE GENOMIC DNA]</scope>
    <source>
        <strain evidence="3 4">JBCS1880</strain>
    </source>
</reference>
<dbReference type="SUPFAM" id="SSF51430">
    <property type="entry name" value="NAD(P)-linked oxidoreductase"/>
    <property type="match status" value="1"/>
</dbReference>
<dbReference type="FunFam" id="3.20.20.100:FF:000004">
    <property type="entry name" value="Oxidoreductase, aldo/keto reductase"/>
    <property type="match status" value="1"/>
</dbReference>
<keyword evidence="1" id="KW-0560">Oxidoreductase</keyword>
<dbReference type="Gene3D" id="3.20.20.100">
    <property type="entry name" value="NADP-dependent oxidoreductase domain"/>
    <property type="match status" value="1"/>
</dbReference>
<feature type="domain" description="NADP-dependent oxidoreductase" evidence="2">
    <location>
        <begin position="15"/>
        <end position="315"/>
    </location>
</feature>
<dbReference type="PANTHER" id="PTHR43364:SF6">
    <property type="entry name" value="OXIDOREDUCTASE-RELATED"/>
    <property type="match status" value="1"/>
</dbReference>
<dbReference type="RefSeq" id="WP_116887485.1">
    <property type="nucleotide sequence ID" value="NZ_CP031641.1"/>
</dbReference>
<dbReference type="EMBL" id="CP031641">
    <property type="protein sequence ID" value="AXO86907.1"/>
    <property type="molecule type" value="Genomic_DNA"/>
</dbReference>
<gene>
    <name evidence="3" type="ORF">DZC75_02360</name>
</gene>
<dbReference type="InterPro" id="IPR050523">
    <property type="entry name" value="AKR_Detox_Biosynth"/>
</dbReference>
<dbReference type="CDD" id="cd19081">
    <property type="entry name" value="AKR_AKR9C1"/>
    <property type="match status" value="1"/>
</dbReference>
<evidence type="ECO:0000313" key="4">
    <source>
        <dbReference type="Proteomes" id="UP000258127"/>
    </source>
</evidence>
<dbReference type="InterPro" id="IPR023210">
    <property type="entry name" value="NADP_OxRdtase_dom"/>
</dbReference>
<evidence type="ECO:0000259" key="2">
    <source>
        <dbReference type="Pfam" id="PF00248"/>
    </source>
</evidence>
<evidence type="ECO:0000313" key="3">
    <source>
        <dbReference type="EMBL" id="AXO86907.1"/>
    </source>
</evidence>
<name>A0AAI8K8A3_9PSED</name>